<feature type="region of interest" description="Disordered" evidence="8">
    <location>
        <begin position="666"/>
        <end position="774"/>
    </location>
</feature>
<dbReference type="InterPro" id="IPR042089">
    <property type="entry name" value="Peptidase_M13_dom_2"/>
</dbReference>
<dbReference type="GO" id="GO:0046872">
    <property type="term" value="F:metal ion binding"/>
    <property type="evidence" value="ECO:0007669"/>
    <property type="project" value="UniProtKB-KW"/>
</dbReference>
<feature type="compositionally biased region" description="Basic and acidic residues" evidence="8">
    <location>
        <begin position="128"/>
        <end position="146"/>
    </location>
</feature>
<feature type="compositionally biased region" description="Basic and acidic residues" evidence="8">
    <location>
        <begin position="943"/>
        <end position="967"/>
    </location>
</feature>
<feature type="compositionally biased region" description="Basic and acidic residues" evidence="8">
    <location>
        <begin position="853"/>
        <end position="874"/>
    </location>
</feature>
<keyword evidence="3" id="KW-0645">Protease</keyword>
<feature type="compositionally biased region" description="Acidic residues" evidence="8">
    <location>
        <begin position="753"/>
        <end position="763"/>
    </location>
</feature>
<keyword evidence="7" id="KW-0482">Metalloprotease</keyword>
<dbReference type="PANTHER" id="PTHR11733:SF241">
    <property type="entry name" value="GH26575P-RELATED"/>
    <property type="match status" value="1"/>
</dbReference>
<evidence type="ECO:0000313" key="11">
    <source>
        <dbReference type="EMBL" id="KAH9384862.1"/>
    </source>
</evidence>
<evidence type="ECO:0000256" key="7">
    <source>
        <dbReference type="ARBA" id="ARBA00023049"/>
    </source>
</evidence>
<feature type="compositionally biased region" description="Polar residues" evidence="8">
    <location>
        <begin position="152"/>
        <end position="167"/>
    </location>
</feature>
<name>A0A9J6HAM8_HAELO</name>
<dbReference type="OrthoDB" id="6507968at2759"/>
<feature type="compositionally biased region" description="Basic and acidic residues" evidence="8">
    <location>
        <begin position="882"/>
        <end position="905"/>
    </location>
</feature>
<feature type="domain" description="Peptidase M13 C-terminal" evidence="9">
    <location>
        <begin position="1631"/>
        <end position="1725"/>
    </location>
</feature>
<feature type="domain" description="Peptidase M13 N-terminal" evidence="10">
    <location>
        <begin position="1097"/>
        <end position="1410"/>
    </location>
</feature>
<feature type="compositionally biased region" description="Low complexity" evidence="8">
    <location>
        <begin position="676"/>
        <end position="685"/>
    </location>
</feature>
<feature type="compositionally biased region" description="Low complexity" evidence="8">
    <location>
        <begin position="534"/>
        <end position="544"/>
    </location>
</feature>
<organism evidence="11 12">
    <name type="scientific">Haemaphysalis longicornis</name>
    <name type="common">Bush tick</name>
    <dbReference type="NCBI Taxonomy" id="44386"/>
    <lineage>
        <taxon>Eukaryota</taxon>
        <taxon>Metazoa</taxon>
        <taxon>Ecdysozoa</taxon>
        <taxon>Arthropoda</taxon>
        <taxon>Chelicerata</taxon>
        <taxon>Arachnida</taxon>
        <taxon>Acari</taxon>
        <taxon>Parasitiformes</taxon>
        <taxon>Ixodida</taxon>
        <taxon>Ixodoidea</taxon>
        <taxon>Ixodidae</taxon>
        <taxon>Haemaphysalinae</taxon>
        <taxon>Haemaphysalis</taxon>
    </lineage>
</organism>
<dbReference type="Pfam" id="PF05649">
    <property type="entry name" value="Peptidase_M13_N"/>
    <property type="match status" value="1"/>
</dbReference>
<feature type="compositionally biased region" description="Basic residues" evidence="8">
    <location>
        <begin position="309"/>
        <end position="318"/>
    </location>
</feature>
<dbReference type="InterPro" id="IPR024079">
    <property type="entry name" value="MetalloPept_cat_dom_sf"/>
</dbReference>
<reference evidence="11 12" key="1">
    <citation type="journal article" date="2020" name="Cell">
        <title>Large-Scale Comparative Analyses of Tick Genomes Elucidate Their Genetic Diversity and Vector Capacities.</title>
        <authorList>
            <consortium name="Tick Genome and Microbiome Consortium (TIGMIC)"/>
            <person name="Jia N."/>
            <person name="Wang J."/>
            <person name="Shi W."/>
            <person name="Du L."/>
            <person name="Sun Y."/>
            <person name="Zhan W."/>
            <person name="Jiang J.F."/>
            <person name="Wang Q."/>
            <person name="Zhang B."/>
            <person name="Ji P."/>
            <person name="Bell-Sakyi L."/>
            <person name="Cui X.M."/>
            <person name="Yuan T.T."/>
            <person name="Jiang B.G."/>
            <person name="Yang W.F."/>
            <person name="Lam T.T."/>
            <person name="Chang Q.C."/>
            <person name="Ding S.J."/>
            <person name="Wang X.J."/>
            <person name="Zhu J.G."/>
            <person name="Ruan X.D."/>
            <person name="Zhao L."/>
            <person name="Wei J.T."/>
            <person name="Ye R.Z."/>
            <person name="Que T.C."/>
            <person name="Du C.H."/>
            <person name="Zhou Y.H."/>
            <person name="Cheng J.X."/>
            <person name="Dai P.F."/>
            <person name="Guo W.B."/>
            <person name="Han X.H."/>
            <person name="Huang E.J."/>
            <person name="Li L.F."/>
            <person name="Wei W."/>
            <person name="Gao Y.C."/>
            <person name="Liu J.Z."/>
            <person name="Shao H.Z."/>
            <person name="Wang X."/>
            <person name="Wang C.C."/>
            <person name="Yang T.C."/>
            <person name="Huo Q.B."/>
            <person name="Li W."/>
            <person name="Chen H.Y."/>
            <person name="Chen S.E."/>
            <person name="Zhou L.G."/>
            <person name="Ni X.B."/>
            <person name="Tian J.H."/>
            <person name="Sheng Y."/>
            <person name="Liu T."/>
            <person name="Pan Y.S."/>
            <person name="Xia L.Y."/>
            <person name="Li J."/>
            <person name="Zhao F."/>
            <person name="Cao W.C."/>
        </authorList>
    </citation>
    <scope>NUCLEOTIDE SEQUENCE [LARGE SCALE GENOMIC DNA]</scope>
    <source>
        <strain evidence="11">HaeL-2018</strain>
    </source>
</reference>
<keyword evidence="5" id="KW-0378">Hydrolase</keyword>
<feature type="compositionally biased region" description="Basic and acidic residues" evidence="8">
    <location>
        <begin position="209"/>
        <end position="224"/>
    </location>
</feature>
<feature type="compositionally biased region" description="Acidic residues" evidence="8">
    <location>
        <begin position="322"/>
        <end position="331"/>
    </location>
</feature>
<evidence type="ECO:0000256" key="6">
    <source>
        <dbReference type="ARBA" id="ARBA00022833"/>
    </source>
</evidence>
<feature type="compositionally biased region" description="Basic residues" evidence="8">
    <location>
        <begin position="689"/>
        <end position="701"/>
    </location>
</feature>
<feature type="compositionally biased region" description="Polar residues" evidence="8">
    <location>
        <begin position="906"/>
        <end position="917"/>
    </location>
</feature>
<evidence type="ECO:0000256" key="8">
    <source>
        <dbReference type="SAM" id="MobiDB-lite"/>
    </source>
</evidence>
<evidence type="ECO:0000256" key="3">
    <source>
        <dbReference type="ARBA" id="ARBA00022670"/>
    </source>
</evidence>
<keyword evidence="4" id="KW-0479">Metal-binding</keyword>
<dbReference type="Pfam" id="PF01431">
    <property type="entry name" value="Peptidase_M13"/>
    <property type="match status" value="1"/>
</dbReference>
<evidence type="ECO:0000313" key="12">
    <source>
        <dbReference type="Proteomes" id="UP000821853"/>
    </source>
</evidence>
<accession>A0A9J6HAM8</accession>
<evidence type="ECO:0000256" key="2">
    <source>
        <dbReference type="ARBA" id="ARBA00007357"/>
    </source>
</evidence>
<dbReference type="VEuPathDB" id="VectorBase:HLOH_048946"/>
<evidence type="ECO:0000256" key="4">
    <source>
        <dbReference type="ARBA" id="ARBA00022723"/>
    </source>
</evidence>
<dbReference type="InterPro" id="IPR000718">
    <property type="entry name" value="Peptidase_M13"/>
</dbReference>
<feature type="region of interest" description="Disordered" evidence="8">
    <location>
        <begin position="839"/>
        <end position="984"/>
    </location>
</feature>
<comment type="cofactor">
    <cofactor evidence="1">
        <name>Zn(2+)</name>
        <dbReference type="ChEBI" id="CHEBI:29105"/>
    </cofactor>
</comment>
<dbReference type="PANTHER" id="PTHR11733">
    <property type="entry name" value="ZINC METALLOPROTEASE FAMILY M13 NEPRILYSIN-RELATED"/>
    <property type="match status" value="1"/>
</dbReference>
<dbReference type="SUPFAM" id="SSF55486">
    <property type="entry name" value="Metalloproteases ('zincins'), catalytic domain"/>
    <property type="match status" value="1"/>
</dbReference>
<gene>
    <name evidence="11" type="ORF">HPB48_026891</name>
</gene>
<evidence type="ECO:0000256" key="1">
    <source>
        <dbReference type="ARBA" id="ARBA00001947"/>
    </source>
</evidence>
<dbReference type="GO" id="GO:0004222">
    <property type="term" value="F:metalloendopeptidase activity"/>
    <property type="evidence" value="ECO:0007669"/>
    <property type="project" value="InterPro"/>
</dbReference>
<keyword evidence="6" id="KW-0862">Zinc</keyword>
<dbReference type="InterPro" id="IPR008753">
    <property type="entry name" value="Peptidase_M13_N"/>
</dbReference>
<proteinExistence type="inferred from homology"/>
<feature type="region of interest" description="Disordered" evidence="8">
    <location>
        <begin position="1"/>
        <end position="61"/>
    </location>
</feature>
<dbReference type="GO" id="GO:0005886">
    <property type="term" value="C:plasma membrane"/>
    <property type="evidence" value="ECO:0007669"/>
    <property type="project" value="TreeGrafter"/>
</dbReference>
<feature type="region of interest" description="Disordered" evidence="8">
    <location>
        <begin position="75"/>
        <end position="237"/>
    </location>
</feature>
<evidence type="ECO:0000259" key="9">
    <source>
        <dbReference type="Pfam" id="PF01431"/>
    </source>
</evidence>
<dbReference type="InterPro" id="IPR018497">
    <property type="entry name" value="Peptidase_M13_C"/>
</dbReference>
<dbReference type="EMBL" id="JABSTR010003343">
    <property type="protein sequence ID" value="KAH9384862.1"/>
    <property type="molecule type" value="Genomic_DNA"/>
</dbReference>
<feature type="region of interest" description="Disordered" evidence="8">
    <location>
        <begin position="251"/>
        <end position="366"/>
    </location>
</feature>
<evidence type="ECO:0000256" key="5">
    <source>
        <dbReference type="ARBA" id="ARBA00022801"/>
    </source>
</evidence>
<dbReference type="PROSITE" id="PS51885">
    <property type="entry name" value="NEPRILYSIN"/>
    <property type="match status" value="1"/>
</dbReference>
<comment type="caution">
    <text evidence="11">The sequence shown here is derived from an EMBL/GenBank/DDBJ whole genome shotgun (WGS) entry which is preliminary data.</text>
</comment>
<feature type="compositionally biased region" description="Polar residues" evidence="8">
    <location>
        <begin position="85"/>
        <end position="100"/>
    </location>
</feature>
<feature type="region of interest" description="Disordered" evidence="8">
    <location>
        <begin position="488"/>
        <end position="642"/>
    </location>
</feature>
<dbReference type="Gene3D" id="1.10.1380.10">
    <property type="entry name" value="Neutral endopeptidase , domain2"/>
    <property type="match status" value="1"/>
</dbReference>
<feature type="compositionally biased region" description="Basic and acidic residues" evidence="8">
    <location>
        <begin position="919"/>
        <end position="936"/>
    </location>
</feature>
<protein>
    <submittedName>
        <fullName evidence="11">Uncharacterized protein</fullName>
    </submittedName>
</protein>
<evidence type="ECO:0000259" key="10">
    <source>
        <dbReference type="Pfam" id="PF05649"/>
    </source>
</evidence>
<sequence>MADGGGRRRQRSRSIYQDDPEMRTFFGDADPLDEFETELGGGPATPKDDQQPGPETSLVPLTMDAEKILAQADMLSERIKRRSSRPASTGIESPNLSNIDVSKGGSGKGRRKSTLKKAKPRRKSSKFRKAEEANEDDAGGRVKTAEKMNFGSPDTTVESAAASSGDPTSDGRPSAPPPGDTDDGTTTPASEPLRRGAKVKSGQNTPRTARRDEASRQKTRERKQQSAATDASAYGGIMDFDIRNLAKAFLDAIKEERQPPEPGQRRKQEESPSETPSSCSKCGSVLFDDDRAVSESGACRACDEERSRGRTNRHRRSKGVTYDEDDDEDDTAGGRQRRRTVFSSNTRGTRGRGRFKEQRPNAIEETTSNEVVEIPWDPWYEYAMESAYQGHGVGEYLYPELNGEGYYPRPEDAYYFGPGWDGWEPQQAYPYGADPYEAAIPPAWAPFVPPCPCIVAGVEAPPNQGTIVRREEMYTEGGRHRHRVQEILEEPTASPSRADTERDRLQEAPPGFIRDSATPTVATGASRRPSDVTGGRPAARPGGRILLDAYEEIGPPGSPDRWSQSLFPATPARTSRRKSLTKQGRATSESAVPRGEVLYWEADAPPPRRESQGAPSTSQELRWRAIDGQPKEGWTYGESEGSGTYFVDMRWSTSGRAAKYKTFSWPSQKTAATRVKGSSKTSTLSESKRKTKKKKPRHGKRTDRPEKTRKPSKASTSSQESLSVTQLRPTSEKVFSQTASSMETPKICPTDGGESEINLEELESSPLSPPLKRTSIKSPEVLSETMSSDVSFASAISRTSLKPELRRVSIAHQAEKYSLHEDPAETKPTEADLADYAEGTAFPGVDGLPKAGRAIEMDQRSEVNKEESKEKAVKETVLLNTEAREADDAVDRSKTTKDRGVDDLPTKSSSRSGTSEMEASMRSHASKDTRQTIKNDESEEGADEAKAMGEDKSEDERLEEAAPKLQEEPPLSIMLSQSGDVAPEPEYESRQDMEEILKELEQHTTVMYPESNIVILLAMMCAIWICVVVLLSYQRHGPHKPTWTDTFPTWPADRNMTVTRHPTLTVAPHPRVYLCSTDFCLKEGVYLASLFSRDVSPCDNFYRYVCQHWERTMHGYKSGVGFASSTDTFLEQAMHNRVLKYILSSGSDDVIEAKHLYEACMSVHGSNAATELRQIFSTWPPMLNWPVDKTAVVSVPDVWSVAGRLTRDFGLAALLGVQAALDKTFLQPVLELDLPELIFYRGDDQRNDIDSMFRGAISEAAQLFGSSGMRHELTADVMATFNSIARRRPFFPGVEVKLVPLDSVDADLRGFLSVVFESTLTRNTTVQYRNPAYFDRELAGVFNDAGTRAILNFLGFRLVAHVAPFLPDSDSLLRVHSVESAGRVLSPLAKWVLCLRAVASVLPACAARAHARVVRASGSDVTSRVWMSQLESIFFRSSRRYSWMDSHTHHVVHFMLRRLRLARFYPTWVLRRDLQCADGAPLSGSSPMNMFWAASKAHQSQRLAQLLRRTRPRDVGDAFGTLSRFSWAHQAVYVPFGVVNWSVPSNGSVFALQLSRMAVRLFGGLVPALFEDSAWDETTMLRFSDRSQRLLDELLDCLISDYRMLPAALRGGDDGIVDPDDARNALLVQTAAVHLAHKAFKELLHVKRIWELDFRLLPIPTNSSEQLFFIYFAHDNCERSDEAYRAHRYAALQQLPPEQRVNFPLRHLPAFAEAFHCHRNSPMRAHSGICNVFDSVQPI</sequence>
<feature type="compositionally biased region" description="Polar residues" evidence="8">
    <location>
        <begin position="713"/>
        <end position="743"/>
    </location>
</feature>
<comment type="similarity">
    <text evidence="2">Belongs to the peptidase M13 family.</text>
</comment>
<feature type="compositionally biased region" description="Polar residues" evidence="8">
    <location>
        <begin position="581"/>
        <end position="590"/>
    </location>
</feature>
<dbReference type="Gene3D" id="3.40.390.10">
    <property type="entry name" value="Collagenase (Catalytic Domain)"/>
    <property type="match status" value="1"/>
</dbReference>
<feature type="compositionally biased region" description="Basic and acidic residues" evidence="8">
    <location>
        <begin position="252"/>
        <end position="270"/>
    </location>
</feature>
<dbReference type="Proteomes" id="UP000821853">
    <property type="component" value="Unassembled WGS sequence"/>
</dbReference>
<feature type="compositionally biased region" description="Basic residues" evidence="8">
    <location>
        <begin position="108"/>
        <end position="127"/>
    </location>
</feature>
<dbReference type="GO" id="GO:0016485">
    <property type="term" value="P:protein processing"/>
    <property type="evidence" value="ECO:0007669"/>
    <property type="project" value="TreeGrafter"/>
</dbReference>
<keyword evidence="12" id="KW-1185">Reference proteome</keyword>